<evidence type="ECO:0000256" key="1">
    <source>
        <dbReference type="SAM" id="MobiDB-lite"/>
    </source>
</evidence>
<name>A0ABV2YKC2_9ACTN</name>
<accession>A0ABV2YKC2</accession>
<dbReference type="RefSeq" id="WP_159105577.1">
    <property type="nucleotide sequence ID" value="NZ_BEVZ01000002.1"/>
</dbReference>
<feature type="region of interest" description="Disordered" evidence="1">
    <location>
        <begin position="13"/>
        <end position="32"/>
    </location>
</feature>
<evidence type="ECO:0000313" key="2">
    <source>
        <dbReference type="EMBL" id="MEU3556174.1"/>
    </source>
</evidence>
<reference evidence="2 3" key="1">
    <citation type="submission" date="2024-06" db="EMBL/GenBank/DDBJ databases">
        <title>The Natural Products Discovery Center: Release of the First 8490 Sequenced Strains for Exploring Actinobacteria Biosynthetic Diversity.</title>
        <authorList>
            <person name="Kalkreuter E."/>
            <person name="Kautsar S.A."/>
            <person name="Yang D."/>
            <person name="Bader C.D."/>
            <person name="Teijaro C.N."/>
            <person name="Fluegel L."/>
            <person name="Davis C.M."/>
            <person name="Simpson J.R."/>
            <person name="Lauterbach L."/>
            <person name="Steele A.D."/>
            <person name="Gui C."/>
            <person name="Meng S."/>
            <person name="Li G."/>
            <person name="Viehrig K."/>
            <person name="Ye F."/>
            <person name="Su P."/>
            <person name="Kiefer A.F."/>
            <person name="Nichols A."/>
            <person name="Cepeda A.J."/>
            <person name="Yan W."/>
            <person name="Fan B."/>
            <person name="Jiang Y."/>
            <person name="Adhikari A."/>
            <person name="Zheng C.-J."/>
            <person name="Schuster L."/>
            <person name="Cowan T.M."/>
            <person name="Smanski M.J."/>
            <person name="Chevrette M.G."/>
            <person name="De Carvalho L.P.S."/>
            <person name="Shen B."/>
        </authorList>
    </citation>
    <scope>NUCLEOTIDE SEQUENCE [LARGE SCALE GENOMIC DNA]</scope>
    <source>
        <strain evidence="2 3">NPDC038104</strain>
    </source>
</reference>
<proteinExistence type="predicted"/>
<dbReference type="Proteomes" id="UP001550850">
    <property type="component" value="Unassembled WGS sequence"/>
</dbReference>
<dbReference type="EMBL" id="JBEZUR010000028">
    <property type="protein sequence ID" value="MEU3556174.1"/>
    <property type="molecule type" value="Genomic_DNA"/>
</dbReference>
<evidence type="ECO:0008006" key="4">
    <source>
        <dbReference type="Google" id="ProtNLM"/>
    </source>
</evidence>
<keyword evidence="3" id="KW-1185">Reference proteome</keyword>
<evidence type="ECO:0000313" key="3">
    <source>
        <dbReference type="Proteomes" id="UP001550850"/>
    </source>
</evidence>
<organism evidence="2 3">
    <name type="scientific">Streptomyces fragilis</name>
    <dbReference type="NCBI Taxonomy" id="67301"/>
    <lineage>
        <taxon>Bacteria</taxon>
        <taxon>Bacillati</taxon>
        <taxon>Actinomycetota</taxon>
        <taxon>Actinomycetes</taxon>
        <taxon>Kitasatosporales</taxon>
        <taxon>Streptomycetaceae</taxon>
        <taxon>Streptomyces</taxon>
    </lineage>
</organism>
<sequence>MFVAASMLAACGTGSSKADQAPGGEAGKTSAAARTAELTPAAVTRDIRRAVDAGGFARPQFAKLPPSDPTGHCVVNAKIRTADEPDQSAAEAVVAALKESGWRKTGGHSGDFGAFWYLQQGEWTLDVMTGVMTAEELAATQPDDPTADTAQGFAGLVLTGIDRKCAAVALKGSAEASPN</sequence>
<comment type="caution">
    <text evidence="2">The sequence shown here is derived from an EMBL/GenBank/DDBJ whole genome shotgun (WGS) entry which is preliminary data.</text>
</comment>
<protein>
    <recommendedName>
        <fullName evidence="4">Lipoprotein</fullName>
    </recommendedName>
</protein>
<gene>
    <name evidence="2" type="ORF">AB0E65_18480</name>
</gene>